<organism evidence="6 7">
    <name type="scientific">Neoroseomonas lacus</name>
    <dbReference type="NCBI Taxonomy" id="287609"/>
    <lineage>
        <taxon>Bacteria</taxon>
        <taxon>Pseudomonadati</taxon>
        <taxon>Pseudomonadota</taxon>
        <taxon>Alphaproteobacteria</taxon>
        <taxon>Acetobacterales</taxon>
        <taxon>Acetobacteraceae</taxon>
        <taxon>Neoroseomonas</taxon>
    </lineage>
</organism>
<feature type="transmembrane region" description="Helical" evidence="4">
    <location>
        <begin position="329"/>
        <end position="350"/>
    </location>
</feature>
<dbReference type="AlphaFoldDB" id="A0A917KNC6"/>
<dbReference type="EMBL" id="BMKW01000005">
    <property type="protein sequence ID" value="GGJ16770.1"/>
    <property type="molecule type" value="Genomic_DNA"/>
</dbReference>
<evidence type="ECO:0000256" key="3">
    <source>
        <dbReference type="ARBA" id="ARBA00023136"/>
    </source>
</evidence>
<dbReference type="InterPro" id="IPR020846">
    <property type="entry name" value="MFS_dom"/>
</dbReference>
<feature type="transmembrane region" description="Helical" evidence="4">
    <location>
        <begin position="56"/>
        <end position="80"/>
    </location>
</feature>
<evidence type="ECO:0000259" key="5">
    <source>
        <dbReference type="PROSITE" id="PS50850"/>
    </source>
</evidence>
<dbReference type="Gene3D" id="1.20.1250.20">
    <property type="entry name" value="MFS general substrate transporter like domains"/>
    <property type="match status" value="2"/>
</dbReference>
<feature type="transmembrane region" description="Helical" evidence="4">
    <location>
        <begin position="87"/>
        <end position="104"/>
    </location>
</feature>
<keyword evidence="7" id="KW-1185">Reference proteome</keyword>
<protein>
    <submittedName>
        <fullName evidence="6">MFS transporter</fullName>
    </submittedName>
</protein>
<gene>
    <name evidence="6" type="ORF">GCM10011320_25260</name>
</gene>
<dbReference type="RefSeq" id="WP_188967400.1">
    <property type="nucleotide sequence ID" value="NZ_BMKW01000005.1"/>
</dbReference>
<dbReference type="SUPFAM" id="SSF103473">
    <property type="entry name" value="MFS general substrate transporter"/>
    <property type="match status" value="1"/>
</dbReference>
<keyword evidence="3 4" id="KW-0472">Membrane</keyword>
<name>A0A917KNC6_9PROT</name>
<accession>A0A917KNC6</accession>
<comment type="caution">
    <text evidence="6">The sequence shown here is derived from an EMBL/GenBank/DDBJ whole genome shotgun (WGS) entry which is preliminary data.</text>
</comment>
<dbReference type="Proteomes" id="UP000661507">
    <property type="component" value="Unassembled WGS sequence"/>
</dbReference>
<evidence type="ECO:0000256" key="1">
    <source>
        <dbReference type="ARBA" id="ARBA00022692"/>
    </source>
</evidence>
<dbReference type="CDD" id="cd17355">
    <property type="entry name" value="MFS_YcxA_like"/>
    <property type="match status" value="1"/>
</dbReference>
<dbReference type="InterPro" id="IPR050327">
    <property type="entry name" value="Proton-linked_MCT"/>
</dbReference>
<evidence type="ECO:0000256" key="4">
    <source>
        <dbReference type="SAM" id="Phobius"/>
    </source>
</evidence>
<dbReference type="Pfam" id="PF07690">
    <property type="entry name" value="MFS_1"/>
    <property type="match status" value="1"/>
</dbReference>
<keyword evidence="2 4" id="KW-1133">Transmembrane helix</keyword>
<feature type="transmembrane region" description="Helical" evidence="4">
    <location>
        <begin position="143"/>
        <end position="165"/>
    </location>
</feature>
<evidence type="ECO:0000313" key="7">
    <source>
        <dbReference type="Proteomes" id="UP000661507"/>
    </source>
</evidence>
<feature type="transmembrane region" description="Helical" evidence="4">
    <location>
        <begin position="269"/>
        <end position="293"/>
    </location>
</feature>
<dbReference type="PANTHER" id="PTHR11360:SF290">
    <property type="entry name" value="MONOCARBOXYLATE MFS PERMEASE"/>
    <property type="match status" value="1"/>
</dbReference>
<dbReference type="PROSITE" id="PS50850">
    <property type="entry name" value="MFS"/>
    <property type="match status" value="1"/>
</dbReference>
<reference evidence="6" key="1">
    <citation type="journal article" date="2014" name="Int. J. Syst. Evol. Microbiol.">
        <title>Complete genome sequence of Corynebacterium casei LMG S-19264T (=DSM 44701T), isolated from a smear-ripened cheese.</title>
        <authorList>
            <consortium name="US DOE Joint Genome Institute (JGI-PGF)"/>
            <person name="Walter F."/>
            <person name="Albersmeier A."/>
            <person name="Kalinowski J."/>
            <person name="Ruckert C."/>
        </authorList>
    </citation>
    <scope>NUCLEOTIDE SEQUENCE</scope>
    <source>
        <strain evidence="6">CGMCC 1.3617</strain>
    </source>
</reference>
<feature type="transmembrane region" description="Helical" evidence="4">
    <location>
        <begin position="110"/>
        <end position="131"/>
    </location>
</feature>
<feature type="transmembrane region" description="Helical" evidence="4">
    <location>
        <begin position="393"/>
        <end position="415"/>
    </location>
</feature>
<dbReference type="GO" id="GO:0022857">
    <property type="term" value="F:transmembrane transporter activity"/>
    <property type="evidence" value="ECO:0007669"/>
    <property type="project" value="InterPro"/>
</dbReference>
<feature type="domain" description="Major facilitator superfamily (MFS) profile" evidence="5">
    <location>
        <begin position="18"/>
        <end position="420"/>
    </location>
</feature>
<feature type="transmembrane region" description="Helical" evidence="4">
    <location>
        <begin position="305"/>
        <end position="323"/>
    </location>
</feature>
<evidence type="ECO:0000313" key="6">
    <source>
        <dbReference type="EMBL" id="GGJ16770.1"/>
    </source>
</evidence>
<feature type="transmembrane region" description="Helical" evidence="4">
    <location>
        <begin position="20"/>
        <end position="44"/>
    </location>
</feature>
<feature type="transmembrane region" description="Helical" evidence="4">
    <location>
        <begin position="171"/>
        <end position="194"/>
    </location>
</feature>
<keyword evidence="1 4" id="KW-0812">Transmembrane</keyword>
<dbReference type="InterPro" id="IPR011701">
    <property type="entry name" value="MFS"/>
</dbReference>
<feature type="transmembrane region" description="Helical" evidence="4">
    <location>
        <begin position="362"/>
        <end position="387"/>
    </location>
</feature>
<dbReference type="InterPro" id="IPR036259">
    <property type="entry name" value="MFS_trans_sf"/>
</dbReference>
<evidence type="ECO:0000256" key="2">
    <source>
        <dbReference type="ARBA" id="ARBA00022989"/>
    </source>
</evidence>
<proteinExistence type="predicted"/>
<reference evidence="6" key="2">
    <citation type="submission" date="2020-09" db="EMBL/GenBank/DDBJ databases">
        <authorList>
            <person name="Sun Q."/>
            <person name="Zhou Y."/>
        </authorList>
    </citation>
    <scope>NUCLEOTIDE SEQUENCE</scope>
    <source>
        <strain evidence="6">CGMCC 1.3617</strain>
    </source>
</reference>
<feature type="transmembrane region" description="Helical" evidence="4">
    <location>
        <begin position="239"/>
        <end position="263"/>
    </location>
</feature>
<dbReference type="PANTHER" id="PTHR11360">
    <property type="entry name" value="MONOCARBOXYLATE TRANSPORTER"/>
    <property type="match status" value="1"/>
</dbReference>
<sequence length="426" mass="44873">MLATHLATRLAHRGIHYGWVMVGLTFLVSVCTSAAVSLPGVLLVPMTEEFGWGRAAVSGAMGVMFCLFALMAPFAGALMIRYGLRRVVSAATVIAVSAVIGLTLVTEPWQVWICLAALGAAAGMVALVLSATVANRWFAERRGLVMGMLTAAFAAGQLTFLPAAAALSSAYGWRMAILPAIIGLAICAVLYLLFARDWPAQLNLPPYGAKTLTPPAAPAAANVLTLSLTVLGESLRNRVFWVLAGTFFICGLSSTGIVSQHFIPFCGDMGVSAVTAASFLAMMGIFNFMGTVASGWLSDRFDNRALLAWYYGLRGLSLIWLPFSNFDLYSLTLFAVFFGLDYVATVPPTVKLAALHFGPEKAAIVFGWAFAAHQLGSAVSAAMGGVWRDVAGSYGPAFITVGMISVSAALAVLTLHDARGRAVRAA</sequence>